<proteinExistence type="inferred from homology"/>
<dbReference type="GeneID" id="28899639"/>
<dbReference type="AlphaFoldDB" id="A0A164ZY66"/>
<accession>A0A164ZY66</accession>
<dbReference type="Gene3D" id="3.90.245.10">
    <property type="entry name" value="Ribonucleoside hydrolase-like"/>
    <property type="match status" value="1"/>
</dbReference>
<dbReference type="InterPro" id="IPR036452">
    <property type="entry name" value="Ribo_hydro-like"/>
</dbReference>
<dbReference type="OMA" id="FMVEMVH"/>
<evidence type="ECO:0000256" key="2">
    <source>
        <dbReference type="SAM" id="SignalP"/>
    </source>
</evidence>
<dbReference type="Pfam" id="PF01156">
    <property type="entry name" value="IU_nuc_hydro"/>
    <property type="match status" value="1"/>
</dbReference>
<feature type="signal peptide" evidence="2">
    <location>
        <begin position="1"/>
        <end position="21"/>
    </location>
</feature>
<dbReference type="GO" id="GO:0016799">
    <property type="term" value="F:hydrolase activity, hydrolyzing N-glycosyl compounds"/>
    <property type="evidence" value="ECO:0007669"/>
    <property type="project" value="InterPro"/>
</dbReference>
<keyword evidence="5" id="KW-1185">Reference proteome</keyword>
<dbReference type="STRING" id="1328760.A0A164ZY66"/>
<evidence type="ECO:0000256" key="1">
    <source>
        <dbReference type="ARBA" id="ARBA00009176"/>
    </source>
</evidence>
<dbReference type="InterPro" id="IPR001910">
    <property type="entry name" value="Inosine/uridine_hydrolase_dom"/>
</dbReference>
<name>A0A164ZY66_XYLHT</name>
<dbReference type="Proteomes" id="UP000076632">
    <property type="component" value="Unassembled WGS sequence"/>
</dbReference>
<evidence type="ECO:0000313" key="4">
    <source>
        <dbReference type="EMBL" id="KZF19689.1"/>
    </source>
</evidence>
<evidence type="ECO:0000313" key="5">
    <source>
        <dbReference type="Proteomes" id="UP000076632"/>
    </source>
</evidence>
<dbReference type="OrthoDB" id="432381at2759"/>
<sequence>MVKIHSASVLFTSAIAALASASPVADVKRDVAAPTNKVVMDNDYAARAWNSFLLALNAGWDVLGLTASTGDTWMPQGVEHALANLELGGLSCIPVYAGSVYPLLNTPELFQTWQKIHGAVVWQGSFAPENATLEAEGMDPTSGDPFRINTKALVMQPTTMVQNRTGAVNFMIEQVYKYPGQVSIYAAGALTNVALAVRSDPKFASLAKELVIMGGYIDVNMLAATGSPYVTDLNTDINTMYDPEASKIALTADFPNITIAGNVANSIIPTDEWFDELVKVESPYTKYIKENGPGMIFPFWDDIAGAILVEPAIVTNSTKVYIDVDTAWSSPSYGTVRAYAKDLAPMGTREVNYVNKINETRFYEILTHSLQYPKTCADLS</sequence>
<evidence type="ECO:0000259" key="3">
    <source>
        <dbReference type="Pfam" id="PF01156"/>
    </source>
</evidence>
<dbReference type="InParanoid" id="A0A164ZY66"/>
<protein>
    <submittedName>
        <fullName evidence="4">Nucleoside hydrolase</fullName>
    </submittedName>
</protein>
<dbReference type="InterPro" id="IPR052775">
    <property type="entry name" value="IUN_hydrolase"/>
</dbReference>
<dbReference type="RefSeq" id="XP_018185244.1">
    <property type="nucleotide sequence ID" value="XM_018334502.1"/>
</dbReference>
<dbReference type="EMBL" id="KV407465">
    <property type="protein sequence ID" value="KZF19689.1"/>
    <property type="molecule type" value="Genomic_DNA"/>
</dbReference>
<reference evidence="4 5" key="1">
    <citation type="journal article" date="2016" name="Fungal Biol.">
        <title>The genome of Xylona heveae provides a window into fungal endophytism.</title>
        <authorList>
            <person name="Gazis R."/>
            <person name="Kuo A."/>
            <person name="Riley R."/>
            <person name="LaButti K."/>
            <person name="Lipzen A."/>
            <person name="Lin J."/>
            <person name="Amirebrahimi M."/>
            <person name="Hesse C.N."/>
            <person name="Spatafora J.W."/>
            <person name="Henrissat B."/>
            <person name="Hainaut M."/>
            <person name="Grigoriev I.V."/>
            <person name="Hibbett D.S."/>
        </authorList>
    </citation>
    <scope>NUCLEOTIDE SEQUENCE [LARGE SCALE GENOMIC DNA]</scope>
    <source>
        <strain evidence="4 5">TC161</strain>
    </source>
</reference>
<dbReference type="SUPFAM" id="SSF53590">
    <property type="entry name" value="Nucleoside hydrolase"/>
    <property type="match status" value="1"/>
</dbReference>
<keyword evidence="2" id="KW-0732">Signal</keyword>
<feature type="domain" description="Inosine/uridine-preferring nucleoside hydrolase" evidence="3">
    <location>
        <begin position="38"/>
        <end position="364"/>
    </location>
</feature>
<organism evidence="4 5">
    <name type="scientific">Xylona heveae (strain CBS 132557 / TC161)</name>
    <dbReference type="NCBI Taxonomy" id="1328760"/>
    <lineage>
        <taxon>Eukaryota</taxon>
        <taxon>Fungi</taxon>
        <taxon>Dikarya</taxon>
        <taxon>Ascomycota</taxon>
        <taxon>Pezizomycotina</taxon>
        <taxon>Xylonomycetes</taxon>
        <taxon>Xylonales</taxon>
        <taxon>Xylonaceae</taxon>
        <taxon>Xylona</taxon>
    </lineage>
</organism>
<feature type="chain" id="PRO_5007855055" evidence="2">
    <location>
        <begin position="22"/>
        <end position="380"/>
    </location>
</feature>
<gene>
    <name evidence="4" type="ORF">L228DRAFT_263549</name>
</gene>
<keyword evidence="4" id="KW-0378">Hydrolase</keyword>
<dbReference type="PANTHER" id="PTHR46190:SF1">
    <property type="entry name" value="SI:CH211-201H21.5"/>
    <property type="match status" value="1"/>
</dbReference>
<dbReference type="PANTHER" id="PTHR46190">
    <property type="entry name" value="SI:CH211-201H21.5-RELATED"/>
    <property type="match status" value="1"/>
</dbReference>
<comment type="similarity">
    <text evidence="1">Belongs to the IUNH family.</text>
</comment>